<dbReference type="AlphaFoldDB" id="A0A554W4I7"/>
<evidence type="ECO:0000313" key="1">
    <source>
        <dbReference type="EMBL" id="TSE18490.1"/>
    </source>
</evidence>
<dbReference type="Pfam" id="PF05930">
    <property type="entry name" value="Phage_AlpA"/>
    <property type="match status" value="1"/>
</dbReference>
<dbReference type="RefSeq" id="WP_143891327.1">
    <property type="nucleotide sequence ID" value="NZ_VJNB01000013.1"/>
</dbReference>
<evidence type="ECO:0000313" key="2">
    <source>
        <dbReference type="Proteomes" id="UP000315736"/>
    </source>
</evidence>
<organism evidence="1 2">
    <name type="scientific">Tepidimonas alkaliphilus</name>
    <dbReference type="NCBI Taxonomy" id="2588942"/>
    <lineage>
        <taxon>Bacteria</taxon>
        <taxon>Pseudomonadati</taxon>
        <taxon>Pseudomonadota</taxon>
        <taxon>Betaproteobacteria</taxon>
        <taxon>Burkholderiales</taxon>
        <taxon>Tepidimonas</taxon>
    </lineage>
</organism>
<proteinExistence type="predicted"/>
<dbReference type="Proteomes" id="UP000315736">
    <property type="component" value="Unassembled WGS sequence"/>
</dbReference>
<name>A0A554W4I7_9BURK</name>
<accession>A0A554W4I7</accession>
<dbReference type="Gene3D" id="1.10.238.160">
    <property type="match status" value="1"/>
</dbReference>
<comment type="caution">
    <text evidence="1">The sequence shown here is derived from an EMBL/GenBank/DDBJ whole genome shotgun (WGS) entry which is preliminary data.</text>
</comment>
<gene>
    <name evidence="1" type="ORF">Talka_02133</name>
</gene>
<dbReference type="InterPro" id="IPR010260">
    <property type="entry name" value="AlpA"/>
</dbReference>
<sequence>MNVRRHGGEPRFEACAAAQVHPVAHAAAPCSGERLLSVRDVLALVRLSRSTWYELVRTGQAPRPLRVGARAVRWRASDLQAWLDRLPR</sequence>
<dbReference type="OrthoDB" id="9182156at2"/>
<reference evidence="1 2" key="1">
    <citation type="submission" date="2019-07" db="EMBL/GenBank/DDBJ databases">
        <title>Tepidimonas alkaliphilus YIM 72238 draft genome.</title>
        <authorList>
            <person name="Da Costa M.S."/>
            <person name="Froufe H.J.C."/>
            <person name="Egas C."/>
            <person name="Albuquerque L."/>
        </authorList>
    </citation>
    <scope>NUCLEOTIDE SEQUENCE [LARGE SCALE GENOMIC DNA]</scope>
    <source>
        <strain evidence="1 2">YIM 72238</strain>
    </source>
</reference>
<protein>
    <submittedName>
        <fullName evidence="1">Prophage CP4-57 regulatory protein (AlpA)</fullName>
    </submittedName>
</protein>
<dbReference type="EMBL" id="VJNB01000013">
    <property type="protein sequence ID" value="TSE18490.1"/>
    <property type="molecule type" value="Genomic_DNA"/>
</dbReference>
<keyword evidence="2" id="KW-1185">Reference proteome</keyword>